<feature type="coiled-coil region" evidence="2">
    <location>
        <begin position="35"/>
        <end position="139"/>
    </location>
</feature>
<dbReference type="PANTHER" id="PTHR30329:SF21">
    <property type="entry name" value="LIPOPROTEIN YIAD-RELATED"/>
    <property type="match status" value="1"/>
</dbReference>
<dbReference type="InterPro" id="IPR050330">
    <property type="entry name" value="Bact_OuterMem_StrucFunc"/>
</dbReference>
<dbReference type="Proteomes" id="UP001595710">
    <property type="component" value="Unassembled WGS sequence"/>
</dbReference>
<dbReference type="PROSITE" id="PS51123">
    <property type="entry name" value="OMPA_2"/>
    <property type="match status" value="1"/>
</dbReference>
<keyword evidence="3" id="KW-0812">Transmembrane</keyword>
<dbReference type="InterPro" id="IPR036737">
    <property type="entry name" value="OmpA-like_sf"/>
</dbReference>
<feature type="domain" description="OmpA-like" evidence="4">
    <location>
        <begin position="180"/>
        <end position="302"/>
    </location>
</feature>
<evidence type="ECO:0000256" key="1">
    <source>
        <dbReference type="PROSITE-ProRule" id="PRU00473"/>
    </source>
</evidence>
<proteinExistence type="predicted"/>
<gene>
    <name evidence="5" type="ORF">ACFOND_11220</name>
</gene>
<dbReference type="RefSeq" id="WP_290283322.1">
    <property type="nucleotide sequence ID" value="NZ_JAUFQI010000001.1"/>
</dbReference>
<evidence type="ECO:0000256" key="2">
    <source>
        <dbReference type="SAM" id="Coils"/>
    </source>
</evidence>
<feature type="transmembrane region" description="Helical" evidence="3">
    <location>
        <begin position="7"/>
        <end position="26"/>
    </location>
</feature>
<sequence length="302" mass="33592">MTSTQKMIFSMVALLMSLLANLFLYFENNQRQIQVTELTSEITTLETQNEQSQQSQRQRGEQVELMQSTQLELATMIRELQSALTNLKADYQKSQEIALLSAQQLELAKQQAKKFELDLETTRRQLTNADATIANLKRALENRTHVSNSASPIDSVSLSNLIKEVKAIDPNNEIGIVQKSDQSISISIPLETLFVPGTVQLRANAKDLLAPIAEGLNGFQDKSILVIGHSDERPITSSLSQNYPTNWELSAVRASKVLVNLIDQGVNSNRFTVAGKAANAPIRDESDATAWKVNRRIEIVID</sequence>
<keyword evidence="2" id="KW-0175">Coiled coil</keyword>
<evidence type="ECO:0000259" key="4">
    <source>
        <dbReference type="PROSITE" id="PS51123"/>
    </source>
</evidence>
<organism evidence="5 6">
    <name type="scientific">Reinekea marina</name>
    <dbReference type="NCBI Taxonomy" id="1310421"/>
    <lineage>
        <taxon>Bacteria</taxon>
        <taxon>Pseudomonadati</taxon>
        <taxon>Pseudomonadota</taxon>
        <taxon>Gammaproteobacteria</taxon>
        <taxon>Oceanospirillales</taxon>
        <taxon>Saccharospirillaceae</taxon>
        <taxon>Reinekea</taxon>
    </lineage>
</organism>
<evidence type="ECO:0000313" key="5">
    <source>
        <dbReference type="EMBL" id="MFC3702216.1"/>
    </source>
</evidence>
<dbReference type="PANTHER" id="PTHR30329">
    <property type="entry name" value="STATOR ELEMENT OF FLAGELLAR MOTOR COMPLEX"/>
    <property type="match status" value="1"/>
</dbReference>
<evidence type="ECO:0000256" key="3">
    <source>
        <dbReference type="SAM" id="Phobius"/>
    </source>
</evidence>
<protein>
    <submittedName>
        <fullName evidence="5">OmpA family protein</fullName>
    </submittedName>
</protein>
<dbReference type="CDD" id="cd07185">
    <property type="entry name" value="OmpA_C-like"/>
    <property type="match status" value="1"/>
</dbReference>
<reference evidence="6" key="1">
    <citation type="journal article" date="2019" name="Int. J. Syst. Evol. Microbiol.">
        <title>The Global Catalogue of Microorganisms (GCM) 10K type strain sequencing project: providing services to taxonomists for standard genome sequencing and annotation.</title>
        <authorList>
            <consortium name="The Broad Institute Genomics Platform"/>
            <consortium name="The Broad Institute Genome Sequencing Center for Infectious Disease"/>
            <person name="Wu L."/>
            <person name="Ma J."/>
        </authorList>
    </citation>
    <scope>NUCLEOTIDE SEQUENCE [LARGE SCALE GENOMIC DNA]</scope>
    <source>
        <strain evidence="6">CECT 8288</strain>
    </source>
</reference>
<keyword evidence="3" id="KW-1133">Transmembrane helix</keyword>
<dbReference type="Pfam" id="PF00691">
    <property type="entry name" value="OmpA"/>
    <property type="match status" value="1"/>
</dbReference>
<comment type="caution">
    <text evidence="5">The sequence shown here is derived from an EMBL/GenBank/DDBJ whole genome shotgun (WGS) entry which is preliminary data.</text>
</comment>
<dbReference type="SUPFAM" id="SSF103088">
    <property type="entry name" value="OmpA-like"/>
    <property type="match status" value="1"/>
</dbReference>
<keyword evidence="1 3" id="KW-0472">Membrane</keyword>
<accession>A0ABV7WSN8</accession>
<dbReference type="Gene3D" id="3.30.1330.60">
    <property type="entry name" value="OmpA-like domain"/>
    <property type="match status" value="1"/>
</dbReference>
<dbReference type="EMBL" id="JBHRYN010000012">
    <property type="protein sequence ID" value="MFC3702216.1"/>
    <property type="molecule type" value="Genomic_DNA"/>
</dbReference>
<name>A0ABV7WSN8_9GAMM</name>
<evidence type="ECO:0000313" key="6">
    <source>
        <dbReference type="Proteomes" id="UP001595710"/>
    </source>
</evidence>
<dbReference type="InterPro" id="IPR006665">
    <property type="entry name" value="OmpA-like"/>
</dbReference>
<keyword evidence="6" id="KW-1185">Reference proteome</keyword>